<evidence type="ECO:0000313" key="7">
    <source>
        <dbReference type="Proteomes" id="UP000019591"/>
    </source>
</evidence>
<dbReference type="EMBL" id="CP007452">
    <property type="protein sequence ID" value="AHM55527.1"/>
    <property type="molecule type" value="Genomic_DNA"/>
</dbReference>
<dbReference type="STRING" id="1286171.EAL2_c01940"/>
<dbReference type="Pfam" id="PF02223">
    <property type="entry name" value="Thymidylate_kin"/>
    <property type="match status" value="1"/>
</dbReference>
<gene>
    <name evidence="6" type="ORF">EAL2_c01940</name>
</gene>
<feature type="domain" description="Thymidylate kinase-like" evidence="5">
    <location>
        <begin position="76"/>
        <end position="266"/>
    </location>
</feature>
<evidence type="ECO:0000256" key="4">
    <source>
        <dbReference type="ARBA" id="ARBA00022840"/>
    </source>
</evidence>
<dbReference type="HOGENOM" id="CLU_049131_1_0_9"/>
<keyword evidence="4" id="KW-0067">ATP-binding</keyword>
<reference evidence="6 7" key="1">
    <citation type="journal article" date="2014" name="Genome Announc.">
        <title>Complete Genome Sequence of Amino Acid-Utilizing Eubacterium acidaminophilum al-2 (DSM 3953).</title>
        <authorList>
            <person name="Poehlein A."/>
            <person name="Andreesen J.R."/>
            <person name="Daniel R."/>
        </authorList>
    </citation>
    <scope>NUCLEOTIDE SEQUENCE [LARGE SCALE GENOMIC DNA]</scope>
    <source>
        <strain evidence="6 7">DSM 3953</strain>
    </source>
</reference>
<organism evidence="6 7">
    <name type="scientific">Peptoclostridium acidaminophilum DSM 3953</name>
    <dbReference type="NCBI Taxonomy" id="1286171"/>
    <lineage>
        <taxon>Bacteria</taxon>
        <taxon>Bacillati</taxon>
        <taxon>Bacillota</taxon>
        <taxon>Clostridia</taxon>
        <taxon>Peptostreptococcales</taxon>
        <taxon>Peptoclostridiaceae</taxon>
        <taxon>Peptoclostridium</taxon>
    </lineage>
</organism>
<dbReference type="InterPro" id="IPR039430">
    <property type="entry name" value="Thymidylate_kin-like_dom"/>
</dbReference>
<dbReference type="PANTHER" id="PTHR10344">
    <property type="entry name" value="THYMIDYLATE KINASE"/>
    <property type="match status" value="1"/>
</dbReference>
<sequence>MCHVDILIKSHKRLWIMWITSIEISIWNMSKCQCLRTYPHYFPHRTDFSRYEYILNVFYDLMEGKMKGKLFVIESGTDSSGKATQTLRLFERLLAEGFNVRKVEYPDYESDSSALIKMYLKGEFGDRPEDVNCYAASAFYAVDRYASFQKNWREFYEAGGIVIADRYTTSNMVHQASKIEDEAEKEEYLEWLVDFEFEKFRLPEPDEVIFLDMPPSVSIELMRERNNKFTGESEKDIHEKSCDYLVKTYENARQIASKYGWKSVDCVREGNLRTIDEIHDEIYSCIIEAIHKA</sequence>
<dbReference type="GO" id="GO:0004798">
    <property type="term" value="F:dTMP kinase activity"/>
    <property type="evidence" value="ECO:0007669"/>
    <property type="project" value="TreeGrafter"/>
</dbReference>
<dbReference type="Proteomes" id="UP000019591">
    <property type="component" value="Chromosome"/>
</dbReference>
<dbReference type="SUPFAM" id="SSF52540">
    <property type="entry name" value="P-loop containing nucleoside triphosphate hydrolases"/>
    <property type="match status" value="1"/>
</dbReference>
<dbReference type="GO" id="GO:0006235">
    <property type="term" value="P:dTTP biosynthetic process"/>
    <property type="evidence" value="ECO:0007669"/>
    <property type="project" value="TreeGrafter"/>
</dbReference>
<dbReference type="eggNOG" id="COG0125">
    <property type="taxonomic scope" value="Bacteria"/>
</dbReference>
<dbReference type="GO" id="GO:0005524">
    <property type="term" value="F:ATP binding"/>
    <property type="evidence" value="ECO:0007669"/>
    <property type="project" value="UniProtKB-KW"/>
</dbReference>
<dbReference type="PANTHER" id="PTHR10344:SF4">
    <property type="entry name" value="UMP-CMP KINASE 2, MITOCHONDRIAL"/>
    <property type="match status" value="1"/>
</dbReference>
<keyword evidence="7" id="KW-1185">Reference proteome</keyword>
<dbReference type="Gene3D" id="3.40.50.300">
    <property type="entry name" value="P-loop containing nucleotide triphosphate hydrolases"/>
    <property type="match status" value="1"/>
</dbReference>
<accession>W8TH52</accession>
<dbReference type="KEGG" id="eac:EAL2_c01940"/>
<evidence type="ECO:0000313" key="6">
    <source>
        <dbReference type="EMBL" id="AHM55527.1"/>
    </source>
</evidence>
<dbReference type="AlphaFoldDB" id="W8TH52"/>
<name>W8TH52_PEPAC</name>
<dbReference type="GO" id="GO:0006233">
    <property type="term" value="P:dTDP biosynthetic process"/>
    <property type="evidence" value="ECO:0007669"/>
    <property type="project" value="TreeGrafter"/>
</dbReference>
<dbReference type="PATRIC" id="fig|1286171.3.peg.160"/>
<evidence type="ECO:0000259" key="5">
    <source>
        <dbReference type="Pfam" id="PF02223"/>
    </source>
</evidence>
<keyword evidence="3" id="KW-0547">Nucleotide-binding</keyword>
<evidence type="ECO:0000256" key="1">
    <source>
        <dbReference type="ARBA" id="ARBA00009776"/>
    </source>
</evidence>
<dbReference type="InterPro" id="IPR027417">
    <property type="entry name" value="P-loop_NTPase"/>
</dbReference>
<dbReference type="GO" id="GO:0006227">
    <property type="term" value="P:dUDP biosynthetic process"/>
    <property type="evidence" value="ECO:0007669"/>
    <property type="project" value="TreeGrafter"/>
</dbReference>
<evidence type="ECO:0000256" key="2">
    <source>
        <dbReference type="ARBA" id="ARBA00017144"/>
    </source>
</evidence>
<dbReference type="GO" id="GO:0005829">
    <property type="term" value="C:cytosol"/>
    <property type="evidence" value="ECO:0007669"/>
    <property type="project" value="TreeGrafter"/>
</dbReference>
<proteinExistence type="inferred from homology"/>
<dbReference type="FunFam" id="3.40.50.300:FF:002288">
    <property type="entry name" value="Probable thymidylate kinase"/>
    <property type="match status" value="1"/>
</dbReference>
<evidence type="ECO:0000256" key="3">
    <source>
        <dbReference type="ARBA" id="ARBA00022741"/>
    </source>
</evidence>
<comment type="similarity">
    <text evidence="1">Belongs to the thymidylate kinase family.</text>
</comment>
<protein>
    <recommendedName>
        <fullName evidence="2">Thymidylate kinase</fullName>
    </recommendedName>
</protein>